<dbReference type="AlphaFoldDB" id="A2ZRI9"/>
<name>A2ZRI9_ORYSJ</name>
<evidence type="ECO:0000256" key="1">
    <source>
        <dbReference type="SAM" id="MobiDB-lite"/>
    </source>
</evidence>
<feature type="region of interest" description="Disordered" evidence="1">
    <location>
        <begin position="44"/>
        <end position="70"/>
    </location>
</feature>
<reference evidence="2" key="1">
    <citation type="journal article" date="2005" name="PLoS Biol.">
        <title>The genomes of Oryza sativa: a history of duplications.</title>
        <authorList>
            <person name="Yu J."/>
            <person name="Wang J."/>
            <person name="Lin W."/>
            <person name="Li S."/>
            <person name="Li H."/>
            <person name="Zhou J."/>
            <person name="Ni P."/>
            <person name="Dong W."/>
            <person name="Hu S."/>
            <person name="Zeng C."/>
            <person name="Zhang J."/>
            <person name="Zhang Y."/>
            <person name="Li R."/>
            <person name="Xu Z."/>
            <person name="Li S."/>
            <person name="Li X."/>
            <person name="Zheng H."/>
            <person name="Cong L."/>
            <person name="Lin L."/>
            <person name="Yin J."/>
            <person name="Geng J."/>
            <person name="Li G."/>
            <person name="Shi J."/>
            <person name="Liu J."/>
            <person name="Lv H."/>
            <person name="Li J."/>
            <person name="Wang J."/>
            <person name="Deng Y."/>
            <person name="Ran L."/>
            <person name="Shi X."/>
            <person name="Wang X."/>
            <person name="Wu Q."/>
            <person name="Li C."/>
            <person name="Ren X."/>
            <person name="Wang J."/>
            <person name="Wang X."/>
            <person name="Li D."/>
            <person name="Liu D."/>
            <person name="Zhang X."/>
            <person name="Ji Z."/>
            <person name="Zhao W."/>
            <person name="Sun Y."/>
            <person name="Zhang Z."/>
            <person name="Bao J."/>
            <person name="Han Y."/>
            <person name="Dong L."/>
            <person name="Ji J."/>
            <person name="Chen P."/>
            <person name="Wu S."/>
            <person name="Liu J."/>
            <person name="Xiao Y."/>
            <person name="Bu D."/>
            <person name="Tan J."/>
            <person name="Yang L."/>
            <person name="Ye C."/>
            <person name="Zhang J."/>
            <person name="Xu J."/>
            <person name="Zhou Y."/>
            <person name="Yu Y."/>
            <person name="Zhang B."/>
            <person name="Zhuang S."/>
            <person name="Wei H."/>
            <person name="Liu B."/>
            <person name="Lei M."/>
            <person name="Yu H."/>
            <person name="Li Y."/>
            <person name="Xu H."/>
            <person name="Wei S."/>
            <person name="He X."/>
            <person name="Fang L."/>
            <person name="Zhang Z."/>
            <person name="Zhang Y."/>
            <person name="Huang X."/>
            <person name="Su Z."/>
            <person name="Tong W."/>
            <person name="Li J."/>
            <person name="Tong Z."/>
            <person name="Li S."/>
            <person name="Ye J."/>
            <person name="Wang L."/>
            <person name="Fang L."/>
            <person name="Lei T."/>
            <person name="Chen C."/>
            <person name="Chen H."/>
            <person name="Xu Z."/>
            <person name="Li H."/>
            <person name="Huang H."/>
            <person name="Zhang F."/>
            <person name="Xu H."/>
            <person name="Li N."/>
            <person name="Zhao C."/>
            <person name="Li S."/>
            <person name="Dong L."/>
            <person name="Huang Y."/>
            <person name="Li L."/>
            <person name="Xi Y."/>
            <person name="Qi Q."/>
            <person name="Li W."/>
            <person name="Zhang B."/>
            <person name="Hu W."/>
            <person name="Zhang Y."/>
            <person name="Tian X."/>
            <person name="Jiao Y."/>
            <person name="Liang X."/>
            <person name="Jin J."/>
            <person name="Gao L."/>
            <person name="Zheng W."/>
            <person name="Hao B."/>
            <person name="Liu S."/>
            <person name="Wang W."/>
            <person name="Yuan L."/>
            <person name="Cao M."/>
            <person name="McDermott J."/>
            <person name="Samudrala R."/>
            <person name="Wang J."/>
            <person name="Wong G.K."/>
            <person name="Yang H."/>
        </authorList>
    </citation>
    <scope>NUCLEOTIDE SEQUENCE [LARGE SCALE GENOMIC DNA]</scope>
</reference>
<protein>
    <submittedName>
        <fullName evidence="2">Uncharacterized protein</fullName>
    </submittedName>
</protein>
<gene>
    <name evidence="2" type="ORF">OsJ_01200</name>
</gene>
<sequence length="70" mass="8027">MAHHVELELVAVVMKVVNLIEGHKQKGGNTRGKERKAQSIEQELEIKAPFEMQDSKHRDRENIGMECHAH</sequence>
<organism evidence="2">
    <name type="scientific">Oryza sativa subsp. japonica</name>
    <name type="common">Rice</name>
    <dbReference type="NCBI Taxonomy" id="39947"/>
    <lineage>
        <taxon>Eukaryota</taxon>
        <taxon>Viridiplantae</taxon>
        <taxon>Streptophyta</taxon>
        <taxon>Embryophyta</taxon>
        <taxon>Tracheophyta</taxon>
        <taxon>Spermatophyta</taxon>
        <taxon>Magnoliopsida</taxon>
        <taxon>Liliopsida</taxon>
        <taxon>Poales</taxon>
        <taxon>Poaceae</taxon>
        <taxon>BOP clade</taxon>
        <taxon>Oryzoideae</taxon>
        <taxon>Oryzeae</taxon>
        <taxon>Oryzinae</taxon>
        <taxon>Oryza</taxon>
        <taxon>Oryza sativa</taxon>
    </lineage>
</organism>
<accession>A2ZRI9</accession>
<evidence type="ECO:0000313" key="2">
    <source>
        <dbReference type="EMBL" id="EAZ11336.1"/>
    </source>
</evidence>
<dbReference type="EMBL" id="CM000138">
    <property type="protein sequence ID" value="EAZ11336.1"/>
    <property type="molecule type" value="Genomic_DNA"/>
</dbReference>
<proteinExistence type="predicted"/>
<dbReference type="Proteomes" id="UP000007752">
    <property type="component" value="Chromosome 1"/>
</dbReference>
<reference evidence="2" key="2">
    <citation type="submission" date="2008-12" db="EMBL/GenBank/DDBJ databases">
        <title>Improved gene annotation of the rice (Oryza sativa) genomes.</title>
        <authorList>
            <person name="Wang J."/>
            <person name="Li R."/>
            <person name="Fan W."/>
            <person name="Huang Q."/>
            <person name="Zhang J."/>
            <person name="Zhou Y."/>
            <person name="Hu Y."/>
            <person name="Zi S."/>
            <person name="Li J."/>
            <person name="Ni P."/>
            <person name="Zheng H."/>
            <person name="Zhang Y."/>
            <person name="Zhao M."/>
            <person name="Hao Q."/>
            <person name="McDermott J."/>
            <person name="Samudrala R."/>
            <person name="Kristiansen K."/>
            <person name="Wong G.K.-S."/>
        </authorList>
    </citation>
    <scope>NUCLEOTIDE SEQUENCE</scope>
</reference>